<dbReference type="InterPro" id="IPR043132">
    <property type="entry name" value="BCAT-like_C"/>
</dbReference>
<accession>A0A1F5BUZ9</accession>
<gene>
    <name evidence="1" type="ORF">A2988_02640</name>
</gene>
<proteinExistence type="predicted"/>
<organism evidence="1 2">
    <name type="scientific">Candidatus Azambacteria bacterium RIFCSPLOWO2_01_FULL_46_25</name>
    <dbReference type="NCBI Taxonomy" id="1797298"/>
    <lineage>
        <taxon>Bacteria</taxon>
        <taxon>Candidatus Azamiibacteriota</taxon>
    </lineage>
</organism>
<dbReference type="AlphaFoldDB" id="A0A1F5BUZ9"/>
<evidence type="ECO:0000313" key="2">
    <source>
        <dbReference type="Proteomes" id="UP000176650"/>
    </source>
</evidence>
<sequence>MAKNFIDILYNEAFFTGTAAEMNAIANIGAVIFNKGKEGPVTRAVKTAYLGAVKESFQNTSAG</sequence>
<protein>
    <submittedName>
        <fullName evidence="1">Uncharacterized protein</fullName>
    </submittedName>
</protein>
<evidence type="ECO:0000313" key="1">
    <source>
        <dbReference type="EMBL" id="OGD34401.1"/>
    </source>
</evidence>
<dbReference type="Gene3D" id="3.20.10.10">
    <property type="entry name" value="D-amino Acid Aminotransferase, subunit A, domain 2"/>
    <property type="match status" value="1"/>
</dbReference>
<dbReference type="SUPFAM" id="SSF56752">
    <property type="entry name" value="D-aminoacid aminotransferase-like PLP-dependent enzymes"/>
    <property type="match status" value="1"/>
</dbReference>
<name>A0A1F5BUZ9_9BACT</name>
<dbReference type="InterPro" id="IPR036038">
    <property type="entry name" value="Aminotransferase-like"/>
</dbReference>
<reference evidence="1 2" key="1">
    <citation type="journal article" date="2016" name="Nat. Commun.">
        <title>Thousands of microbial genomes shed light on interconnected biogeochemical processes in an aquifer system.</title>
        <authorList>
            <person name="Anantharaman K."/>
            <person name="Brown C.T."/>
            <person name="Hug L.A."/>
            <person name="Sharon I."/>
            <person name="Castelle C.J."/>
            <person name="Probst A.J."/>
            <person name="Thomas B.C."/>
            <person name="Singh A."/>
            <person name="Wilkins M.J."/>
            <person name="Karaoz U."/>
            <person name="Brodie E.L."/>
            <person name="Williams K.H."/>
            <person name="Hubbard S.S."/>
            <person name="Banfield J.F."/>
        </authorList>
    </citation>
    <scope>NUCLEOTIDE SEQUENCE [LARGE SCALE GENOMIC DNA]</scope>
</reference>
<dbReference type="Proteomes" id="UP000176650">
    <property type="component" value="Unassembled WGS sequence"/>
</dbReference>
<dbReference type="GO" id="GO:0003824">
    <property type="term" value="F:catalytic activity"/>
    <property type="evidence" value="ECO:0007669"/>
    <property type="project" value="InterPro"/>
</dbReference>
<dbReference type="EMBL" id="MEYS01000001">
    <property type="protein sequence ID" value="OGD34401.1"/>
    <property type="molecule type" value="Genomic_DNA"/>
</dbReference>
<comment type="caution">
    <text evidence="1">The sequence shown here is derived from an EMBL/GenBank/DDBJ whole genome shotgun (WGS) entry which is preliminary data.</text>
</comment>